<evidence type="ECO:0000256" key="3">
    <source>
        <dbReference type="ARBA" id="ARBA00022448"/>
    </source>
</evidence>
<dbReference type="PROSITE" id="PS50920">
    <property type="entry name" value="SOLCAR"/>
    <property type="match status" value="3"/>
</dbReference>
<reference evidence="12" key="1">
    <citation type="submission" date="2022-12" db="EMBL/GenBank/DDBJ databases">
        <authorList>
            <person name="Petersen C."/>
        </authorList>
    </citation>
    <scope>NUCLEOTIDE SEQUENCE</scope>
    <source>
        <strain evidence="12">IBT 29677</strain>
    </source>
</reference>
<evidence type="ECO:0000256" key="4">
    <source>
        <dbReference type="ARBA" id="ARBA00022692"/>
    </source>
</evidence>
<proteinExistence type="inferred from homology"/>
<dbReference type="GO" id="GO:0071913">
    <property type="term" value="F:citrate secondary active transmembrane transporter activity"/>
    <property type="evidence" value="ECO:0007669"/>
    <property type="project" value="TreeGrafter"/>
</dbReference>
<evidence type="ECO:0000256" key="11">
    <source>
        <dbReference type="RuleBase" id="RU000488"/>
    </source>
</evidence>
<evidence type="ECO:0000256" key="8">
    <source>
        <dbReference type="ARBA" id="ARBA00023128"/>
    </source>
</evidence>
<name>A0A9W9VZM5_9EURO</name>
<organism evidence="12 13">
    <name type="scientific">Penicillium cosmopolitanum</name>
    <dbReference type="NCBI Taxonomy" id="1131564"/>
    <lineage>
        <taxon>Eukaryota</taxon>
        <taxon>Fungi</taxon>
        <taxon>Dikarya</taxon>
        <taxon>Ascomycota</taxon>
        <taxon>Pezizomycotina</taxon>
        <taxon>Eurotiomycetes</taxon>
        <taxon>Eurotiomycetidae</taxon>
        <taxon>Eurotiales</taxon>
        <taxon>Aspergillaceae</taxon>
        <taxon>Penicillium</taxon>
    </lineage>
</organism>
<dbReference type="Proteomes" id="UP001147747">
    <property type="component" value="Unassembled WGS sequence"/>
</dbReference>
<keyword evidence="7" id="KW-1133">Transmembrane helix</keyword>
<dbReference type="SUPFAM" id="SSF103506">
    <property type="entry name" value="Mitochondrial carrier"/>
    <property type="match status" value="1"/>
</dbReference>
<comment type="caution">
    <text evidence="12">The sequence shown here is derived from an EMBL/GenBank/DDBJ whole genome shotgun (WGS) entry which is preliminary data.</text>
</comment>
<evidence type="ECO:0008006" key="14">
    <source>
        <dbReference type="Google" id="ProtNLM"/>
    </source>
</evidence>
<evidence type="ECO:0000256" key="2">
    <source>
        <dbReference type="ARBA" id="ARBA00006375"/>
    </source>
</evidence>
<dbReference type="RefSeq" id="XP_056488075.1">
    <property type="nucleotide sequence ID" value="XM_056632524.1"/>
</dbReference>
<keyword evidence="3 11" id="KW-0813">Transport</keyword>
<keyword evidence="5" id="KW-0677">Repeat</keyword>
<comment type="subcellular location">
    <subcellularLocation>
        <location evidence="1">Mitochondrion membrane</location>
        <topology evidence="1">Multi-pass membrane protein</topology>
    </subcellularLocation>
</comment>
<keyword evidence="6" id="KW-0999">Mitochondrion inner membrane</keyword>
<dbReference type="GO" id="GO:0031966">
    <property type="term" value="C:mitochondrial membrane"/>
    <property type="evidence" value="ECO:0007669"/>
    <property type="project" value="UniProtKB-SubCell"/>
</dbReference>
<dbReference type="GO" id="GO:0006843">
    <property type="term" value="P:mitochondrial citrate transmembrane transport"/>
    <property type="evidence" value="ECO:0007669"/>
    <property type="project" value="TreeGrafter"/>
</dbReference>
<dbReference type="PANTHER" id="PTHR45788:SF4">
    <property type="entry name" value="TRICARBOXYLATE TRANSPORT PROTEIN, MITOCHONDRIAL"/>
    <property type="match status" value="1"/>
</dbReference>
<evidence type="ECO:0000313" key="12">
    <source>
        <dbReference type="EMBL" id="KAJ5392397.1"/>
    </source>
</evidence>
<keyword evidence="13" id="KW-1185">Reference proteome</keyword>
<reference evidence="12" key="2">
    <citation type="journal article" date="2023" name="IMA Fungus">
        <title>Comparative genomic study of the Penicillium genus elucidates a diverse pangenome and 15 lateral gene transfer events.</title>
        <authorList>
            <person name="Petersen C."/>
            <person name="Sorensen T."/>
            <person name="Nielsen M.R."/>
            <person name="Sondergaard T.E."/>
            <person name="Sorensen J.L."/>
            <person name="Fitzpatrick D.A."/>
            <person name="Frisvad J.C."/>
            <person name="Nielsen K.L."/>
        </authorList>
    </citation>
    <scope>NUCLEOTIDE SEQUENCE</scope>
    <source>
        <strain evidence="12">IBT 29677</strain>
    </source>
</reference>
<evidence type="ECO:0000256" key="6">
    <source>
        <dbReference type="ARBA" id="ARBA00022792"/>
    </source>
</evidence>
<evidence type="ECO:0000256" key="9">
    <source>
        <dbReference type="ARBA" id="ARBA00023136"/>
    </source>
</evidence>
<keyword evidence="9 10" id="KW-0472">Membrane</keyword>
<dbReference type="EMBL" id="JAPZBU010000008">
    <property type="protein sequence ID" value="KAJ5392397.1"/>
    <property type="molecule type" value="Genomic_DNA"/>
</dbReference>
<feature type="repeat" description="Solcar" evidence="10">
    <location>
        <begin position="111"/>
        <end position="198"/>
    </location>
</feature>
<evidence type="ECO:0000256" key="1">
    <source>
        <dbReference type="ARBA" id="ARBA00004225"/>
    </source>
</evidence>
<evidence type="ECO:0000256" key="7">
    <source>
        <dbReference type="ARBA" id="ARBA00022989"/>
    </source>
</evidence>
<dbReference type="InterPro" id="IPR023395">
    <property type="entry name" value="MCP_dom_sf"/>
</dbReference>
<dbReference type="Pfam" id="PF00153">
    <property type="entry name" value="Mito_carr"/>
    <property type="match status" value="3"/>
</dbReference>
<accession>A0A9W9VZM5</accession>
<dbReference type="Gene3D" id="1.50.40.10">
    <property type="entry name" value="Mitochondrial carrier domain"/>
    <property type="match status" value="1"/>
</dbReference>
<comment type="similarity">
    <text evidence="2 11">Belongs to the mitochondrial carrier (TC 2.A.29) family.</text>
</comment>
<feature type="repeat" description="Solcar" evidence="10">
    <location>
        <begin position="13"/>
        <end position="100"/>
    </location>
</feature>
<keyword evidence="8" id="KW-0496">Mitochondrion</keyword>
<evidence type="ECO:0000256" key="10">
    <source>
        <dbReference type="PROSITE-ProRule" id="PRU00282"/>
    </source>
</evidence>
<dbReference type="InterPro" id="IPR049563">
    <property type="entry name" value="TXTP-like"/>
</dbReference>
<evidence type="ECO:0000256" key="5">
    <source>
        <dbReference type="ARBA" id="ARBA00022737"/>
    </source>
</evidence>
<sequence>MERRQKLNQSSPPAISTKLLAGGIAGASETIITYPFELLKTKRQLPESGISTRPSSFSLLRSTISTQGLPGLYAGCTALASSNALKSSIRFFAFSSSKEWLNTFGAFNATTTTLLSGITAGVAESVLVVTPAEALKTRMIEAGKARTETGNSGITRTIRQILKNEGAGVFWRGTAPVVGKQAMNSAVRFTTFEILEDEVARRWPEFSGRVSTTLAIGALSGITTVYASMPFDTIKTRLQSARSEYNGMIDCAAKIAEREGICAFWRGTTPRLMRLMVSDFVPSTILSTDLSSVIAFKWYNIHDVRAGCSIFELRFTEYHAPVKGR</sequence>
<dbReference type="AlphaFoldDB" id="A0A9W9VZM5"/>
<gene>
    <name evidence="12" type="ORF">N7509_007887</name>
</gene>
<protein>
    <recommendedName>
        <fullName evidence="14">Mitochondrial thiamine pyrophosphate carrier 1</fullName>
    </recommendedName>
</protein>
<dbReference type="InterPro" id="IPR018108">
    <property type="entry name" value="MCP_transmembrane"/>
</dbReference>
<keyword evidence="4 10" id="KW-0812">Transmembrane</keyword>
<evidence type="ECO:0000313" key="13">
    <source>
        <dbReference type="Proteomes" id="UP001147747"/>
    </source>
</evidence>
<feature type="repeat" description="Solcar" evidence="10">
    <location>
        <begin position="208"/>
        <end position="292"/>
    </location>
</feature>
<dbReference type="PANTHER" id="PTHR45788">
    <property type="entry name" value="SUCCINATE/FUMARATE MITOCHONDRIAL TRANSPORTER-RELATED"/>
    <property type="match status" value="1"/>
</dbReference>
<dbReference type="OrthoDB" id="44467at2759"/>
<dbReference type="GeneID" id="81371504"/>